<evidence type="ECO:0000256" key="2">
    <source>
        <dbReference type="ARBA" id="ARBA00022771"/>
    </source>
</evidence>
<organism evidence="7 8">
    <name type="scientific">Pichia inconspicua</name>
    <dbReference type="NCBI Taxonomy" id="52247"/>
    <lineage>
        <taxon>Eukaryota</taxon>
        <taxon>Fungi</taxon>
        <taxon>Dikarya</taxon>
        <taxon>Ascomycota</taxon>
        <taxon>Saccharomycotina</taxon>
        <taxon>Pichiomycetes</taxon>
        <taxon>Pichiales</taxon>
        <taxon>Pichiaceae</taxon>
        <taxon>Pichia</taxon>
    </lineage>
</organism>
<dbReference type="PANTHER" id="PTHR12109">
    <property type="entry name" value="RING FINGER PROTEIN 141-RELATED"/>
    <property type="match status" value="1"/>
</dbReference>
<dbReference type="GO" id="GO:0004842">
    <property type="term" value="F:ubiquitin-protein transferase activity"/>
    <property type="evidence" value="ECO:0007669"/>
    <property type="project" value="InterPro"/>
</dbReference>
<dbReference type="SMART" id="SM00504">
    <property type="entry name" value="Ubox"/>
    <property type="match status" value="1"/>
</dbReference>
<evidence type="ECO:0000259" key="6">
    <source>
        <dbReference type="PROSITE" id="PS50089"/>
    </source>
</evidence>
<dbReference type="Gene3D" id="3.30.40.10">
    <property type="entry name" value="Zinc/RING finger domain, C3HC4 (zinc finger)"/>
    <property type="match status" value="1"/>
</dbReference>
<dbReference type="InterPro" id="IPR017907">
    <property type="entry name" value="Znf_RING_CS"/>
</dbReference>
<name>A0A4T0X5P8_9ASCO</name>
<dbReference type="PROSITE" id="PS50089">
    <property type="entry name" value="ZF_RING_2"/>
    <property type="match status" value="1"/>
</dbReference>
<dbReference type="InterPro" id="IPR003613">
    <property type="entry name" value="Ubox_domain"/>
</dbReference>
<dbReference type="EMBL" id="SELW01000129">
    <property type="protein sequence ID" value="TID30613.1"/>
    <property type="molecule type" value="Genomic_DNA"/>
</dbReference>
<evidence type="ECO:0000313" key="7">
    <source>
        <dbReference type="EMBL" id="TID30613.1"/>
    </source>
</evidence>
<evidence type="ECO:0000256" key="5">
    <source>
        <dbReference type="SAM" id="MobiDB-lite"/>
    </source>
</evidence>
<gene>
    <name evidence="7" type="ORF">CANINC_000768</name>
</gene>
<feature type="compositionally biased region" description="Basic residues" evidence="5">
    <location>
        <begin position="422"/>
        <end position="440"/>
    </location>
</feature>
<proteinExistence type="predicted"/>
<dbReference type="STRING" id="52247.A0A4T0X5P8"/>
<dbReference type="InterPro" id="IPR047126">
    <property type="entry name" value="RNF141-like"/>
</dbReference>
<accession>A0A4T0X5P8</accession>
<sequence length="440" mass="50075">MSNTLNSIIKNLNDIPSQKIKYILNDIVSQFSCPICQDVPTQPYLLPTCGHTFCYDCIKSWFPCNPSCPVCRSIIGENKPILNHMLKNLIDNVISNLQSLIDSQSAIALNNWKIERNKDYEIDKASDFPWLKNIAAKWGRAVVDNEDGVPRCSACHWELVDGHCENCGRTMVGWHDRLDGDEIDDDEDDEEDENLFRQQSTITTALSSDYDDYDDYDNGLNDMPNRFVNHEAEVDDEDEDDEDDDEDDDHSVANIDEYDSDDGFVVDDDDISRIEDSDNTDDENNLHALESDDDDFINTAKKSGISSKPIFTDSEKESPSNSDIVDLPDIGSDNDLIKTTKTNRGKRNSKGKNLKVVNIVSTDEEDITPDPISINLSDDSEDEILKTFRSSKKPLLQDEQEEEDDVEENNDDDAHNNIVLPKSKKKYKHKHKNKHKKSKR</sequence>
<dbReference type="GO" id="GO:0008270">
    <property type="term" value="F:zinc ion binding"/>
    <property type="evidence" value="ECO:0007669"/>
    <property type="project" value="UniProtKB-KW"/>
</dbReference>
<dbReference type="InterPro" id="IPR013083">
    <property type="entry name" value="Znf_RING/FYVE/PHD"/>
</dbReference>
<feature type="compositionally biased region" description="Acidic residues" evidence="5">
    <location>
        <begin position="256"/>
        <end position="270"/>
    </location>
</feature>
<dbReference type="GO" id="GO:0016567">
    <property type="term" value="P:protein ubiquitination"/>
    <property type="evidence" value="ECO:0007669"/>
    <property type="project" value="InterPro"/>
</dbReference>
<feature type="region of interest" description="Disordered" evidence="5">
    <location>
        <begin position="389"/>
        <end position="440"/>
    </location>
</feature>
<comment type="caution">
    <text evidence="7">The sequence shown here is derived from an EMBL/GenBank/DDBJ whole genome shotgun (WGS) entry which is preliminary data.</text>
</comment>
<reference evidence="7 8" key="1">
    <citation type="journal article" date="2019" name="Front. Genet.">
        <title>Whole-Genome Sequencing of the Opportunistic Yeast Pathogen Candida inconspicua Uncovers Its Hybrid Origin.</title>
        <authorList>
            <person name="Mixao V."/>
            <person name="Hansen A.P."/>
            <person name="Saus E."/>
            <person name="Boekhout T."/>
            <person name="Lass-Florl C."/>
            <person name="Gabaldon T."/>
        </authorList>
    </citation>
    <scope>NUCLEOTIDE SEQUENCE [LARGE SCALE GENOMIC DNA]</scope>
    <source>
        <strain evidence="7 8">CBS 180</strain>
    </source>
</reference>
<feature type="domain" description="RING-type" evidence="6">
    <location>
        <begin position="33"/>
        <end position="72"/>
    </location>
</feature>
<keyword evidence="2 4" id="KW-0863">Zinc-finger</keyword>
<dbReference type="Pfam" id="PF13639">
    <property type="entry name" value="zf-RING_2"/>
    <property type="match status" value="1"/>
</dbReference>
<feature type="region of interest" description="Disordered" evidence="5">
    <location>
        <begin position="233"/>
        <end position="352"/>
    </location>
</feature>
<dbReference type="InterPro" id="IPR001841">
    <property type="entry name" value="Znf_RING"/>
</dbReference>
<evidence type="ECO:0000256" key="4">
    <source>
        <dbReference type="PROSITE-ProRule" id="PRU00175"/>
    </source>
</evidence>
<dbReference type="SMART" id="SM00184">
    <property type="entry name" value="RING"/>
    <property type="match status" value="1"/>
</dbReference>
<dbReference type="SUPFAM" id="SSF57850">
    <property type="entry name" value="RING/U-box"/>
    <property type="match status" value="1"/>
</dbReference>
<protein>
    <recommendedName>
        <fullName evidence="6">RING-type domain-containing protein</fullName>
    </recommendedName>
</protein>
<evidence type="ECO:0000313" key="8">
    <source>
        <dbReference type="Proteomes" id="UP000307173"/>
    </source>
</evidence>
<feature type="compositionally biased region" description="Acidic residues" evidence="5">
    <location>
        <begin position="233"/>
        <end position="249"/>
    </location>
</feature>
<keyword evidence="1" id="KW-0479">Metal-binding</keyword>
<evidence type="ECO:0000256" key="3">
    <source>
        <dbReference type="ARBA" id="ARBA00022833"/>
    </source>
</evidence>
<dbReference type="PROSITE" id="PS00518">
    <property type="entry name" value="ZF_RING_1"/>
    <property type="match status" value="1"/>
</dbReference>
<feature type="compositionally biased region" description="Basic residues" evidence="5">
    <location>
        <begin position="341"/>
        <end position="352"/>
    </location>
</feature>
<feature type="compositionally biased region" description="Acidic residues" evidence="5">
    <location>
        <begin position="398"/>
        <end position="411"/>
    </location>
</feature>
<evidence type="ECO:0000256" key="1">
    <source>
        <dbReference type="ARBA" id="ARBA00022723"/>
    </source>
</evidence>
<keyword evidence="8" id="KW-1185">Reference proteome</keyword>
<dbReference type="Proteomes" id="UP000307173">
    <property type="component" value="Unassembled WGS sequence"/>
</dbReference>
<keyword evidence="3" id="KW-0862">Zinc</keyword>
<dbReference type="AlphaFoldDB" id="A0A4T0X5P8"/>
<dbReference type="OrthoDB" id="3996497at2759"/>